<accession>A0A2A8HI94</accession>
<protein>
    <submittedName>
        <fullName evidence="3">Uncharacterized protein</fullName>
    </submittedName>
</protein>
<sequence length="186" mass="20330">MISKNKLLCTSLALSIGIGFVMPSFSASAVTSKVSVQSLEEEKQINELAKQLKFLNEEALVVQNGERIFDFNKIENIYGADYANNLKNDITMIDGINADKAKNPFHRSKQIAWTSAWTDCMVDAIKDHFGVAAVTAALQGGLWAYLQKKAYKEAAKLLVKFAVGSNAVGLAGTLIYYGGKCTYQYG</sequence>
<evidence type="ECO:0000313" key="4">
    <source>
        <dbReference type="Proteomes" id="UP000220841"/>
    </source>
</evidence>
<dbReference type="EMBL" id="NUBY01000031">
    <property type="protein sequence ID" value="PEQ08684.1"/>
    <property type="molecule type" value="Genomic_DNA"/>
</dbReference>
<feature type="transmembrane region" description="Helical" evidence="1">
    <location>
        <begin position="128"/>
        <end position="146"/>
    </location>
</feature>
<feature type="chain" id="PRO_5012947542" evidence="2">
    <location>
        <begin position="30"/>
        <end position="186"/>
    </location>
</feature>
<keyword evidence="1" id="KW-1133">Transmembrane helix</keyword>
<organism evidence="3 4">
    <name type="scientific">Bacillus toyonensis</name>
    <dbReference type="NCBI Taxonomy" id="155322"/>
    <lineage>
        <taxon>Bacteria</taxon>
        <taxon>Bacillati</taxon>
        <taxon>Bacillota</taxon>
        <taxon>Bacilli</taxon>
        <taxon>Bacillales</taxon>
        <taxon>Bacillaceae</taxon>
        <taxon>Bacillus</taxon>
        <taxon>Bacillus cereus group</taxon>
    </lineage>
</organism>
<dbReference type="Proteomes" id="UP000220841">
    <property type="component" value="Unassembled WGS sequence"/>
</dbReference>
<feature type="transmembrane region" description="Helical" evidence="1">
    <location>
        <begin position="158"/>
        <end position="177"/>
    </location>
</feature>
<dbReference type="RefSeq" id="WP_098226132.1">
    <property type="nucleotide sequence ID" value="NZ_NUBY01000031.1"/>
</dbReference>
<keyword evidence="1" id="KW-0472">Membrane</keyword>
<keyword evidence="1" id="KW-0812">Transmembrane</keyword>
<feature type="signal peptide" evidence="2">
    <location>
        <begin position="1"/>
        <end position="29"/>
    </location>
</feature>
<evidence type="ECO:0000256" key="2">
    <source>
        <dbReference type="SAM" id="SignalP"/>
    </source>
</evidence>
<dbReference type="AlphaFoldDB" id="A0A2A8HI94"/>
<proteinExistence type="predicted"/>
<comment type="caution">
    <text evidence="3">The sequence shown here is derived from an EMBL/GenBank/DDBJ whole genome shotgun (WGS) entry which is preliminary data.</text>
</comment>
<keyword evidence="2" id="KW-0732">Signal</keyword>
<evidence type="ECO:0000256" key="1">
    <source>
        <dbReference type="SAM" id="Phobius"/>
    </source>
</evidence>
<evidence type="ECO:0000313" key="3">
    <source>
        <dbReference type="EMBL" id="PEQ08684.1"/>
    </source>
</evidence>
<gene>
    <name evidence="3" type="ORF">CN585_07980</name>
</gene>
<name>A0A2A8HI94_9BACI</name>
<reference evidence="3 4" key="1">
    <citation type="submission" date="2017-09" db="EMBL/GenBank/DDBJ databases">
        <title>Large-scale bioinformatics analysis of Bacillus genomes uncovers conserved roles of natural products in bacterial physiology.</title>
        <authorList>
            <consortium name="Agbiome Team Llc"/>
            <person name="Bleich R.M."/>
            <person name="Grubbs K.J."/>
            <person name="Santa Maria K.C."/>
            <person name="Allen S.E."/>
            <person name="Farag S."/>
            <person name="Shank E.A."/>
            <person name="Bowers A."/>
        </authorList>
    </citation>
    <scope>NUCLEOTIDE SEQUENCE [LARGE SCALE GENOMIC DNA]</scope>
    <source>
        <strain evidence="3 4">AFS021349</strain>
    </source>
</reference>